<dbReference type="InterPro" id="IPR009577">
    <property type="entry name" value="Sm_multidrug_ex"/>
</dbReference>
<evidence type="ECO:0000256" key="1">
    <source>
        <dbReference type="SAM" id="Phobius"/>
    </source>
</evidence>
<reference evidence="2 3" key="1">
    <citation type="submission" date="2016-11" db="EMBL/GenBank/DDBJ databases">
        <authorList>
            <person name="Jaros S."/>
            <person name="Januszkiewicz K."/>
            <person name="Wedrychowicz H."/>
        </authorList>
    </citation>
    <scope>NUCLEOTIDE SEQUENCE [LARGE SCALE GENOMIC DNA]</scope>
    <source>
        <strain evidence="2 3">IBRC-M 10683</strain>
    </source>
</reference>
<evidence type="ECO:0000313" key="2">
    <source>
        <dbReference type="EMBL" id="SHG33663.1"/>
    </source>
</evidence>
<feature type="transmembrane region" description="Helical" evidence="1">
    <location>
        <begin position="35"/>
        <end position="57"/>
    </location>
</feature>
<name>A0A1M5J0Y8_9BACI</name>
<dbReference type="Pfam" id="PF06695">
    <property type="entry name" value="Sm_multidrug_ex"/>
    <property type="match status" value="1"/>
</dbReference>
<evidence type="ECO:0000313" key="3">
    <source>
        <dbReference type="Proteomes" id="UP000183988"/>
    </source>
</evidence>
<accession>A0A1M5J0Y8</accession>
<dbReference type="EMBL" id="FQVW01000027">
    <property type="protein sequence ID" value="SHG33663.1"/>
    <property type="molecule type" value="Genomic_DNA"/>
</dbReference>
<dbReference type="AlphaFoldDB" id="A0A1M5J0Y8"/>
<keyword evidence="1" id="KW-0472">Membrane</keyword>
<proteinExistence type="predicted"/>
<keyword evidence="1" id="KW-0812">Transmembrane</keyword>
<organism evidence="2 3">
    <name type="scientific">Ornithinibacillus halophilus</name>
    <dbReference type="NCBI Taxonomy" id="930117"/>
    <lineage>
        <taxon>Bacteria</taxon>
        <taxon>Bacillati</taxon>
        <taxon>Bacillota</taxon>
        <taxon>Bacilli</taxon>
        <taxon>Bacillales</taxon>
        <taxon>Bacillaceae</taxon>
        <taxon>Ornithinibacillus</taxon>
    </lineage>
</organism>
<keyword evidence="1" id="KW-1133">Transmembrane helix</keyword>
<feature type="transmembrane region" description="Helical" evidence="1">
    <location>
        <begin position="122"/>
        <end position="144"/>
    </location>
</feature>
<gene>
    <name evidence="2" type="ORF">SAMN05216225_10279</name>
</gene>
<dbReference type="STRING" id="930117.SAMN05216225_10279"/>
<dbReference type="Proteomes" id="UP000183988">
    <property type="component" value="Unassembled WGS sequence"/>
</dbReference>
<feature type="transmembrane region" description="Helical" evidence="1">
    <location>
        <begin position="89"/>
        <end position="110"/>
    </location>
</feature>
<sequence length="160" mass="17874">MKFIIGYFMVFILSAIPFFEAYGVIAIASVAGLSIIPVFALGLAGNILTVFLVIIFIEQIKNWRRKRKEGKEAEEGKRSVRAQKIWKKYGLPGLALLGPLVVGSHLTAMASMTFGGAKAKTFYWVSVSITIWSIAFTVLFFYGVDFLGLEDRFIVNFFND</sequence>
<dbReference type="RefSeq" id="WP_072890933.1">
    <property type="nucleotide sequence ID" value="NZ_FQVW01000027.1"/>
</dbReference>
<protein>
    <submittedName>
        <fullName evidence="2">Putative small multi-drug export protein</fullName>
    </submittedName>
</protein>
<dbReference type="OrthoDB" id="6400183at2"/>
<feature type="transmembrane region" description="Helical" evidence="1">
    <location>
        <begin position="7"/>
        <end position="29"/>
    </location>
</feature>
<keyword evidence="3" id="KW-1185">Reference proteome</keyword>